<dbReference type="GO" id="GO:0032958">
    <property type="term" value="P:inositol phosphate biosynthetic process"/>
    <property type="evidence" value="ECO:0007669"/>
    <property type="project" value="InterPro"/>
</dbReference>
<dbReference type="PANTHER" id="PTHR12400">
    <property type="entry name" value="INOSITOL POLYPHOSPHATE KINASE"/>
    <property type="match status" value="1"/>
</dbReference>
<keyword evidence="3 4" id="KW-0418">Kinase</keyword>
<gene>
    <name evidence="5" type="ORF">SBAD_LOCUS3938</name>
</gene>
<dbReference type="EMBL" id="UZAM01008030">
    <property type="protein sequence ID" value="VDP02838.1"/>
    <property type="molecule type" value="Genomic_DNA"/>
</dbReference>
<name>A0A183IJZ2_9BILA</name>
<dbReference type="Gene3D" id="3.30.470.160">
    <property type="entry name" value="Inositol polyphosphate kinase"/>
    <property type="match status" value="1"/>
</dbReference>
<sequence length="228" mass="26166">MGQRERRDRRPSTRSDDNVSDKVALLEPFSHQVGGHACFLSLEERTLCKPFTYRESKFYQSLPAELTSFVPEFRGKLMSCPVNLYGFGVDVVYDEVSGKYNCYGKYLGRRLTVDGFKQVIKSYFHNGVQFHSVLIDSLIPKLQTLSKILFCCNGFRFFSSSLLVIYDGDRYNNEVADIDIRMIDFEHSTFPGFKDDPSYDGPDTGYLKGIESLISVMRQIQRDAYDAK</sequence>
<evidence type="ECO:0000313" key="5">
    <source>
        <dbReference type="EMBL" id="VDP02838.1"/>
    </source>
</evidence>
<comment type="similarity">
    <text evidence="1 4">Belongs to the inositol phosphokinase (IPK) family.</text>
</comment>
<dbReference type="AlphaFoldDB" id="A0A183IJZ2"/>
<evidence type="ECO:0000256" key="2">
    <source>
        <dbReference type="ARBA" id="ARBA00022679"/>
    </source>
</evidence>
<organism evidence="7">
    <name type="scientific">Soboliphyme baturini</name>
    <dbReference type="NCBI Taxonomy" id="241478"/>
    <lineage>
        <taxon>Eukaryota</taxon>
        <taxon>Metazoa</taxon>
        <taxon>Ecdysozoa</taxon>
        <taxon>Nematoda</taxon>
        <taxon>Enoplea</taxon>
        <taxon>Dorylaimia</taxon>
        <taxon>Dioctophymatida</taxon>
        <taxon>Dioctophymatoidea</taxon>
        <taxon>Soboliphymatidae</taxon>
        <taxon>Soboliphyme</taxon>
    </lineage>
</organism>
<proteinExistence type="inferred from homology"/>
<keyword evidence="6" id="KW-1185">Reference proteome</keyword>
<keyword evidence="2 4" id="KW-0808">Transferase</keyword>
<dbReference type="PANTHER" id="PTHR12400:SF21">
    <property type="entry name" value="KINASE"/>
    <property type="match status" value="1"/>
</dbReference>
<dbReference type="EC" id="2.7.-.-" evidence="4"/>
<dbReference type="GO" id="GO:0005634">
    <property type="term" value="C:nucleus"/>
    <property type="evidence" value="ECO:0007669"/>
    <property type="project" value="TreeGrafter"/>
</dbReference>
<evidence type="ECO:0000256" key="1">
    <source>
        <dbReference type="ARBA" id="ARBA00007374"/>
    </source>
</evidence>
<evidence type="ECO:0000256" key="4">
    <source>
        <dbReference type="RuleBase" id="RU363090"/>
    </source>
</evidence>
<reference evidence="5 6" key="2">
    <citation type="submission" date="2018-11" db="EMBL/GenBank/DDBJ databases">
        <authorList>
            <consortium name="Pathogen Informatics"/>
        </authorList>
    </citation>
    <scope>NUCLEOTIDE SEQUENCE [LARGE SCALE GENOMIC DNA]</scope>
</reference>
<reference evidence="7" key="1">
    <citation type="submission" date="2016-06" db="UniProtKB">
        <authorList>
            <consortium name="WormBaseParasite"/>
        </authorList>
    </citation>
    <scope>IDENTIFICATION</scope>
</reference>
<dbReference type="Proteomes" id="UP000270296">
    <property type="component" value="Unassembled WGS sequence"/>
</dbReference>
<evidence type="ECO:0000313" key="6">
    <source>
        <dbReference type="Proteomes" id="UP000270296"/>
    </source>
</evidence>
<dbReference type="InterPro" id="IPR038286">
    <property type="entry name" value="IPK_sf"/>
</dbReference>
<dbReference type="GO" id="GO:0000828">
    <property type="term" value="F:inositol hexakisphosphate kinase activity"/>
    <property type="evidence" value="ECO:0007669"/>
    <property type="project" value="TreeGrafter"/>
</dbReference>
<protein>
    <recommendedName>
        <fullName evidence="4">Kinase</fullName>
        <ecNumber evidence="4">2.7.-.-</ecNumber>
    </recommendedName>
</protein>
<dbReference type="OrthoDB" id="2573163at2759"/>
<evidence type="ECO:0000313" key="7">
    <source>
        <dbReference type="WBParaSite" id="SBAD_0000411401-mRNA-1"/>
    </source>
</evidence>
<evidence type="ECO:0000256" key="3">
    <source>
        <dbReference type="ARBA" id="ARBA00022777"/>
    </source>
</evidence>
<dbReference type="WBParaSite" id="SBAD_0000411401-mRNA-1">
    <property type="protein sequence ID" value="SBAD_0000411401-mRNA-1"/>
    <property type="gene ID" value="SBAD_0000411401"/>
</dbReference>
<dbReference type="SUPFAM" id="SSF56104">
    <property type="entry name" value="SAICAR synthase-like"/>
    <property type="match status" value="1"/>
</dbReference>
<accession>A0A183IJZ2</accession>
<dbReference type="GO" id="GO:0005737">
    <property type="term" value="C:cytoplasm"/>
    <property type="evidence" value="ECO:0007669"/>
    <property type="project" value="TreeGrafter"/>
</dbReference>
<dbReference type="Pfam" id="PF03770">
    <property type="entry name" value="IPK"/>
    <property type="match status" value="1"/>
</dbReference>
<dbReference type="GO" id="GO:0046854">
    <property type="term" value="P:phosphatidylinositol phosphate biosynthetic process"/>
    <property type="evidence" value="ECO:0007669"/>
    <property type="project" value="TreeGrafter"/>
</dbReference>
<dbReference type="InterPro" id="IPR005522">
    <property type="entry name" value="IPK"/>
</dbReference>